<organism evidence="2 3">
    <name type="scientific">Kingdonia uniflora</name>
    <dbReference type="NCBI Taxonomy" id="39325"/>
    <lineage>
        <taxon>Eukaryota</taxon>
        <taxon>Viridiplantae</taxon>
        <taxon>Streptophyta</taxon>
        <taxon>Embryophyta</taxon>
        <taxon>Tracheophyta</taxon>
        <taxon>Spermatophyta</taxon>
        <taxon>Magnoliopsida</taxon>
        <taxon>Ranunculales</taxon>
        <taxon>Circaeasteraceae</taxon>
        <taxon>Kingdonia</taxon>
    </lineage>
</organism>
<comment type="caution">
    <text evidence="2">The sequence shown here is derived from an EMBL/GenBank/DDBJ whole genome shotgun (WGS) entry which is preliminary data.</text>
</comment>
<evidence type="ECO:0000313" key="2">
    <source>
        <dbReference type="EMBL" id="KAF6153385.1"/>
    </source>
</evidence>
<gene>
    <name evidence="2" type="ORF">GIB67_003575</name>
</gene>
<feature type="domain" description="DUF1308" evidence="1">
    <location>
        <begin position="303"/>
        <end position="469"/>
    </location>
</feature>
<dbReference type="OrthoDB" id="441890at2759"/>
<proteinExistence type="predicted"/>
<evidence type="ECO:0000313" key="3">
    <source>
        <dbReference type="Proteomes" id="UP000541444"/>
    </source>
</evidence>
<evidence type="ECO:0000259" key="1">
    <source>
        <dbReference type="Pfam" id="PF07000"/>
    </source>
</evidence>
<keyword evidence="3" id="KW-1185">Reference proteome</keyword>
<dbReference type="AlphaFoldDB" id="A0A7J7MER2"/>
<dbReference type="Pfam" id="PF07000">
    <property type="entry name" value="DUF1308"/>
    <property type="match status" value="1"/>
</dbReference>
<protein>
    <recommendedName>
        <fullName evidence="1">DUF1308 domain-containing protein</fullName>
    </recommendedName>
</protein>
<dbReference type="PANTHER" id="PTHR13379">
    <property type="entry name" value="UNCHARACTERIZED DUF1308"/>
    <property type="match status" value="1"/>
</dbReference>
<dbReference type="InterPro" id="IPR010733">
    <property type="entry name" value="DUF1308"/>
</dbReference>
<dbReference type="PANTHER" id="PTHR13379:SF0">
    <property type="entry name" value="UPF0415 PROTEIN C7ORF25"/>
    <property type="match status" value="1"/>
</dbReference>
<dbReference type="EMBL" id="JACGCM010001564">
    <property type="protein sequence ID" value="KAF6153385.1"/>
    <property type="molecule type" value="Genomic_DNA"/>
</dbReference>
<accession>A0A7J7MER2</accession>
<reference evidence="2 3" key="1">
    <citation type="journal article" date="2020" name="IScience">
        <title>Genome Sequencing of the Endangered Kingdonia uniflora (Circaeasteraceae, Ranunculales) Reveals Potential Mechanisms of Evolutionary Specialization.</title>
        <authorList>
            <person name="Sun Y."/>
            <person name="Deng T."/>
            <person name="Zhang A."/>
            <person name="Moore M.J."/>
            <person name="Landis J.B."/>
            <person name="Lin N."/>
            <person name="Zhang H."/>
            <person name="Zhang X."/>
            <person name="Huang J."/>
            <person name="Zhang X."/>
            <person name="Sun H."/>
            <person name="Wang H."/>
        </authorList>
    </citation>
    <scope>NUCLEOTIDE SEQUENCE [LARGE SCALE GENOMIC DNA]</scope>
    <source>
        <strain evidence="2">TB1705</strain>
        <tissue evidence="2">Leaf</tissue>
    </source>
</reference>
<sequence>MADSRREEIETAKKRCVALSDRIHLHLSSSSNSKKRVLSDSCKQTLLRLVNSELKFLSRLPSQGFDDFKISVNIGYLESVVYILQQPFIGGVSRVCKSIPLSSEYEKKGDSHSKGVHIDIVCTLDRSPVWFIVSDRNPKYISWSESHKNKGLKSRIEKVLAAALSSSTLKPALIVMFFSHGLDDVICKKLVDEFGASEFGTVFSLVDSEFCEELDGGWVNLISRSYQMARAFQIKVDRLGIEDFSLCEKLSDHYIPQSRSVLHRSQTQSILGDGFCTLLSRMKLVPLQLDAAKPSVLLGEEMVNFDTTALIALVSGISNGAAENLLTAPEDEMRNRFKGNFEFVIAQVMSELEDPILGGLTCLLSEKIGMICESVRLEFKELVSMCGGTNEKLRADRLLECFWVVPDSPSTRLMGLPTTRKIALKNKIVFGTGDYWLAPTLTANMGFVRAISQTGMSLLTLEHRPRALTGD</sequence>
<dbReference type="Proteomes" id="UP000541444">
    <property type="component" value="Unassembled WGS sequence"/>
</dbReference>
<name>A0A7J7MER2_9MAGN</name>